<evidence type="ECO:0000313" key="1">
    <source>
        <dbReference type="EMBL" id="CAG7719931.1"/>
    </source>
</evidence>
<dbReference type="Proteomes" id="UP000708208">
    <property type="component" value="Unassembled WGS sequence"/>
</dbReference>
<sequence>MSTTCKFVGKSYPSGILLLKTKTGNAKSDLSSLNLGTAKDNPIDKIVLTILKAHVVDSVVYGGDKDIYTCALFERIVPSFVEKKYVPKTFNFSLPCTSTTIVSTDTFSADVEIWLETAIMQRYRMNEMHIPEISTFLPPTVLRN</sequence>
<protein>
    <submittedName>
        <fullName evidence="1">Uncharacterized protein</fullName>
    </submittedName>
</protein>
<proteinExistence type="predicted"/>
<gene>
    <name evidence="1" type="ORF">AFUS01_LOCUS9230</name>
</gene>
<evidence type="ECO:0000313" key="2">
    <source>
        <dbReference type="Proteomes" id="UP000708208"/>
    </source>
</evidence>
<comment type="caution">
    <text evidence="1">The sequence shown here is derived from an EMBL/GenBank/DDBJ whole genome shotgun (WGS) entry which is preliminary data.</text>
</comment>
<keyword evidence="2" id="KW-1185">Reference proteome</keyword>
<name>A0A8J2JGY0_9HEXA</name>
<accession>A0A8J2JGY0</accession>
<organism evidence="1 2">
    <name type="scientific">Allacma fusca</name>
    <dbReference type="NCBI Taxonomy" id="39272"/>
    <lineage>
        <taxon>Eukaryota</taxon>
        <taxon>Metazoa</taxon>
        <taxon>Ecdysozoa</taxon>
        <taxon>Arthropoda</taxon>
        <taxon>Hexapoda</taxon>
        <taxon>Collembola</taxon>
        <taxon>Symphypleona</taxon>
        <taxon>Sminthuridae</taxon>
        <taxon>Allacma</taxon>
    </lineage>
</organism>
<reference evidence="1" key="1">
    <citation type="submission" date="2021-06" db="EMBL/GenBank/DDBJ databases">
        <authorList>
            <person name="Hodson N. C."/>
            <person name="Mongue J. A."/>
            <person name="Jaron S. K."/>
        </authorList>
    </citation>
    <scope>NUCLEOTIDE SEQUENCE</scope>
</reference>
<dbReference type="EMBL" id="CAJVCH010065801">
    <property type="protein sequence ID" value="CAG7719931.1"/>
    <property type="molecule type" value="Genomic_DNA"/>
</dbReference>
<dbReference type="AlphaFoldDB" id="A0A8J2JGY0"/>